<evidence type="ECO:0000256" key="10">
    <source>
        <dbReference type="PROSITE-ProRule" id="PRU00228"/>
    </source>
</evidence>
<feature type="coiled-coil region" evidence="11">
    <location>
        <begin position="104"/>
        <end position="138"/>
    </location>
</feature>
<evidence type="ECO:0000256" key="9">
    <source>
        <dbReference type="ARBA" id="ARBA00023242"/>
    </source>
</evidence>
<dbReference type="PROSITE" id="PS51293">
    <property type="entry name" value="SANT"/>
    <property type="match status" value="1"/>
</dbReference>
<feature type="region of interest" description="Disordered" evidence="12">
    <location>
        <begin position="430"/>
        <end position="491"/>
    </location>
</feature>
<feature type="domain" description="SANT" evidence="16">
    <location>
        <begin position="370"/>
        <end position="421"/>
    </location>
</feature>
<evidence type="ECO:0000256" key="4">
    <source>
        <dbReference type="ARBA" id="ARBA00022771"/>
    </source>
</evidence>
<dbReference type="Proteomes" id="UP001634393">
    <property type="component" value="Unassembled WGS sequence"/>
</dbReference>
<keyword evidence="7" id="KW-0238">DNA-binding</keyword>
<feature type="domain" description="SWIRM" evidence="15">
    <location>
        <begin position="143"/>
        <end position="240"/>
    </location>
</feature>
<dbReference type="Gene3D" id="1.10.10.10">
    <property type="entry name" value="Winged helix-like DNA-binding domain superfamily/Winged helix DNA-binding domain"/>
    <property type="match status" value="1"/>
</dbReference>
<dbReference type="InterPro" id="IPR017884">
    <property type="entry name" value="SANT_dom"/>
</dbReference>
<evidence type="ECO:0000259" key="15">
    <source>
        <dbReference type="PROSITE" id="PS50934"/>
    </source>
</evidence>
<feature type="compositionally biased region" description="Polar residues" evidence="12">
    <location>
        <begin position="923"/>
        <end position="942"/>
    </location>
</feature>
<dbReference type="Pfam" id="PF00569">
    <property type="entry name" value="ZZ"/>
    <property type="match status" value="1"/>
</dbReference>
<feature type="region of interest" description="Disordered" evidence="12">
    <location>
        <begin position="710"/>
        <end position="741"/>
    </location>
</feature>
<feature type="compositionally biased region" description="Basic and acidic residues" evidence="12">
    <location>
        <begin position="447"/>
        <end position="468"/>
    </location>
</feature>
<feature type="domain" description="HTH myb-type" evidence="17">
    <location>
        <begin position="373"/>
        <end position="409"/>
    </location>
</feature>
<reference evidence="18 19" key="1">
    <citation type="submission" date="2024-12" db="EMBL/GenBank/DDBJ databases">
        <title>The unique morphological basis and parallel evolutionary history of personate flowers in Penstemon.</title>
        <authorList>
            <person name="Depatie T.H."/>
            <person name="Wessinger C.A."/>
        </authorList>
    </citation>
    <scope>NUCLEOTIDE SEQUENCE [LARGE SCALE GENOMIC DNA]</scope>
    <source>
        <strain evidence="18">WTNN_2</strain>
        <tissue evidence="18">Leaf</tissue>
    </source>
</reference>
<name>A0ABD3U237_9LAMI</name>
<evidence type="ECO:0000256" key="5">
    <source>
        <dbReference type="ARBA" id="ARBA00022833"/>
    </source>
</evidence>
<dbReference type="GO" id="GO:0005634">
    <property type="term" value="C:nucleus"/>
    <property type="evidence" value="ECO:0007669"/>
    <property type="project" value="UniProtKB-SubCell"/>
</dbReference>
<dbReference type="InterPro" id="IPR007526">
    <property type="entry name" value="SWIRM"/>
</dbReference>
<evidence type="ECO:0000259" key="14">
    <source>
        <dbReference type="PROSITE" id="PS50135"/>
    </source>
</evidence>
<accession>A0ABD3U237</accession>
<dbReference type="PROSITE" id="PS51294">
    <property type="entry name" value="HTH_MYB"/>
    <property type="match status" value="1"/>
</dbReference>
<evidence type="ECO:0000313" key="18">
    <source>
        <dbReference type="EMBL" id="KAL3843467.1"/>
    </source>
</evidence>
<dbReference type="InterPro" id="IPR032451">
    <property type="entry name" value="SMARCC_C"/>
</dbReference>
<keyword evidence="19" id="KW-1185">Reference proteome</keyword>
<dbReference type="Gene3D" id="3.30.60.90">
    <property type="match status" value="1"/>
</dbReference>
<dbReference type="Pfam" id="PF04433">
    <property type="entry name" value="SWIRM"/>
    <property type="match status" value="1"/>
</dbReference>
<dbReference type="PANTHER" id="PTHR12802">
    <property type="entry name" value="SWI/SNF COMPLEX-RELATED"/>
    <property type="match status" value="1"/>
</dbReference>
<dbReference type="FunFam" id="1.10.10.60:FF:000014">
    <property type="entry name" value="SWI/SNF complex subunit SMARCC2 isoform C"/>
    <property type="match status" value="1"/>
</dbReference>
<dbReference type="InterPro" id="IPR001005">
    <property type="entry name" value="SANT/Myb"/>
</dbReference>
<evidence type="ECO:0008006" key="20">
    <source>
        <dbReference type="Google" id="ProtNLM"/>
    </source>
</evidence>
<feature type="compositionally biased region" description="Basic and acidic residues" evidence="12">
    <location>
        <begin position="730"/>
        <end position="741"/>
    </location>
</feature>
<feature type="compositionally biased region" description="Polar residues" evidence="12">
    <location>
        <begin position="469"/>
        <end position="478"/>
    </location>
</feature>
<dbReference type="PANTHER" id="PTHR12802:SF41">
    <property type="entry name" value="BRAHMA ASSOCIATED PROTEIN 155 KDA"/>
    <property type="match status" value="1"/>
</dbReference>
<feature type="region of interest" description="Disordered" evidence="12">
    <location>
        <begin position="581"/>
        <end position="671"/>
    </location>
</feature>
<sequence length="953" mass="104713">MEEKRRDSTDTQPPPSAATEAPNSEQPTSRRRGGGQKRKLASLNSGGGSSNSQTTSKRQAREKPHVVPFPTIHMNGPCTRARVQPNSSNNFSPAEVPVKREAEVREAAAKAEELSRVNENWEALEAKIEAEYEAIRSRDANVHVVPVHAGWFSWAKIHSLEKRMLPSFFSRKLENKTPEMYMEIRNWIMKKFHLNPSEQIELKDLSELTVGKLEDRQEVMEFLDYWGLINYHPFPKSGPASMSADSYAGAGAGAGADETQKPDSLIEKLFQFETEQSWTPMVPRMSTSVPATSSGLFPESVIADELVKSEGPSVEYHCNSCAADCSRKRYHCQKQADFDLCAECFNNGKFDADMSPSDFILMEPAEAGGVSGGNWTDQETILLLEAIEIFKDNWSEIAEHVATKTKAQCILHFVQMPIEDAFLGRDNENNAAHEENGLPVSIITEDSAPKANKDRDTALKDVPEKSESQGDVTHNKASSGPMEISKQDDVNESNKCVEVREDFALKALKEAFEAVGASPLPGEKFSFAEAGNPVMTLAAFLVRLVEPNIATASVRSLLKSLSTDQTSEHLAARHCFRLEDPPVEKNLNDSEKAATETIDHDEAQKLEVGHVENKNEETPDGISLRDDVNDENKDSAPVEHTEKSDSASEGKKAEASPNSGLADNSDTVKEPDGMATHEEAELASMNEPQNSDVPKELTPKDAEESVILASNAELQSNSMKESEDGALAEENSRSKEPLKDEEIISNSGKTGAELLIMSDSMKENVTNTDDTKAEACGTENKETLVTENDDFNKLKRAAVTTLSAAALKAKLLADQEEDEIRQLATMLIEKQLHKLETKLAFFNDMENVVMRVKEQLDRSKQRLFQERAQIIATRFGMSASARPTSQSLPLNRAAAINFPNSASRPFMGMNSIRPPISRASMAPNPTSSSFVPPNAAGNSVQPNADKPFSVGTK</sequence>
<protein>
    <recommendedName>
        <fullName evidence="20">SWI/SNF complex subunit SWI3D</fullName>
    </recommendedName>
</protein>
<evidence type="ECO:0000256" key="2">
    <source>
        <dbReference type="ARBA" id="ARBA00022473"/>
    </source>
</evidence>
<dbReference type="GO" id="GO:0008270">
    <property type="term" value="F:zinc ion binding"/>
    <property type="evidence" value="ECO:0007669"/>
    <property type="project" value="UniProtKB-KW"/>
</dbReference>
<dbReference type="InterPro" id="IPR000433">
    <property type="entry name" value="Znf_ZZ"/>
</dbReference>
<keyword evidence="2" id="KW-0217">Developmental protein</keyword>
<dbReference type="InterPro" id="IPR009057">
    <property type="entry name" value="Homeodomain-like_sf"/>
</dbReference>
<evidence type="ECO:0000256" key="7">
    <source>
        <dbReference type="ARBA" id="ARBA00023125"/>
    </source>
</evidence>
<dbReference type="PROSITE" id="PS50135">
    <property type="entry name" value="ZF_ZZ_2"/>
    <property type="match status" value="1"/>
</dbReference>
<dbReference type="Pfam" id="PF16495">
    <property type="entry name" value="SWIRM-assoc_1"/>
    <property type="match status" value="1"/>
</dbReference>
<evidence type="ECO:0000313" key="19">
    <source>
        <dbReference type="Proteomes" id="UP001634393"/>
    </source>
</evidence>
<dbReference type="SMART" id="SM00717">
    <property type="entry name" value="SANT"/>
    <property type="match status" value="1"/>
</dbReference>
<evidence type="ECO:0000259" key="16">
    <source>
        <dbReference type="PROSITE" id="PS51293"/>
    </source>
</evidence>
<keyword evidence="6" id="KW-0805">Transcription regulation</keyword>
<dbReference type="InterPro" id="IPR041984">
    <property type="entry name" value="Rsc8/Ssr1/Ssr2_ZZ"/>
</dbReference>
<comment type="caution">
    <text evidence="18">The sequence shown here is derived from an EMBL/GenBank/DDBJ whole genome shotgun (WGS) entry which is preliminary data.</text>
</comment>
<keyword evidence="3" id="KW-0479">Metal-binding</keyword>
<feature type="region of interest" description="Disordered" evidence="12">
    <location>
        <begin position="914"/>
        <end position="953"/>
    </location>
</feature>
<evidence type="ECO:0000259" key="17">
    <source>
        <dbReference type="PROSITE" id="PS51294"/>
    </source>
</evidence>
<dbReference type="PROSITE" id="PS50090">
    <property type="entry name" value="MYB_LIKE"/>
    <property type="match status" value="1"/>
</dbReference>
<dbReference type="Gene3D" id="1.10.10.60">
    <property type="entry name" value="Homeodomain-like"/>
    <property type="match status" value="1"/>
</dbReference>
<dbReference type="EMBL" id="JBJXBP010000002">
    <property type="protein sequence ID" value="KAL3843467.1"/>
    <property type="molecule type" value="Genomic_DNA"/>
</dbReference>
<keyword evidence="9" id="KW-0539">Nucleus</keyword>
<feature type="domain" description="Myb-like" evidence="13">
    <location>
        <begin position="373"/>
        <end position="417"/>
    </location>
</feature>
<keyword evidence="11" id="KW-0175">Coiled coil</keyword>
<evidence type="ECO:0000256" key="12">
    <source>
        <dbReference type="SAM" id="MobiDB-lite"/>
    </source>
</evidence>
<keyword evidence="5" id="KW-0862">Zinc</keyword>
<dbReference type="Pfam" id="PF00249">
    <property type="entry name" value="Myb_DNA-binding"/>
    <property type="match status" value="1"/>
</dbReference>
<dbReference type="SMART" id="SM00291">
    <property type="entry name" value="ZnF_ZZ"/>
    <property type="match status" value="1"/>
</dbReference>
<dbReference type="CDD" id="cd00167">
    <property type="entry name" value="SANT"/>
    <property type="match status" value="1"/>
</dbReference>
<organism evidence="18 19">
    <name type="scientific">Penstemon smallii</name>
    <dbReference type="NCBI Taxonomy" id="265156"/>
    <lineage>
        <taxon>Eukaryota</taxon>
        <taxon>Viridiplantae</taxon>
        <taxon>Streptophyta</taxon>
        <taxon>Embryophyta</taxon>
        <taxon>Tracheophyta</taxon>
        <taxon>Spermatophyta</taxon>
        <taxon>Magnoliopsida</taxon>
        <taxon>eudicotyledons</taxon>
        <taxon>Gunneridae</taxon>
        <taxon>Pentapetalae</taxon>
        <taxon>asterids</taxon>
        <taxon>lamiids</taxon>
        <taxon>Lamiales</taxon>
        <taxon>Plantaginaceae</taxon>
        <taxon>Cheloneae</taxon>
        <taxon>Penstemon</taxon>
    </lineage>
</organism>
<evidence type="ECO:0000256" key="11">
    <source>
        <dbReference type="SAM" id="Coils"/>
    </source>
</evidence>
<dbReference type="InterPro" id="IPR017930">
    <property type="entry name" value="Myb_dom"/>
</dbReference>
<feature type="domain" description="ZZ-type" evidence="14">
    <location>
        <begin position="313"/>
        <end position="367"/>
    </location>
</feature>
<feature type="region of interest" description="Disordered" evidence="12">
    <location>
        <begin position="1"/>
        <end position="77"/>
    </location>
</feature>
<dbReference type="PROSITE" id="PS50934">
    <property type="entry name" value="SWIRM"/>
    <property type="match status" value="1"/>
</dbReference>
<evidence type="ECO:0000259" key="13">
    <source>
        <dbReference type="PROSITE" id="PS50090"/>
    </source>
</evidence>
<keyword evidence="8" id="KW-0804">Transcription</keyword>
<evidence type="ECO:0000256" key="8">
    <source>
        <dbReference type="ARBA" id="ARBA00023163"/>
    </source>
</evidence>
<dbReference type="SUPFAM" id="SSF57850">
    <property type="entry name" value="RING/U-box"/>
    <property type="match status" value="1"/>
</dbReference>
<comment type="subcellular location">
    <subcellularLocation>
        <location evidence="1">Nucleus</location>
    </subcellularLocation>
</comment>
<evidence type="ECO:0000256" key="1">
    <source>
        <dbReference type="ARBA" id="ARBA00004123"/>
    </source>
</evidence>
<evidence type="ECO:0000256" key="6">
    <source>
        <dbReference type="ARBA" id="ARBA00023015"/>
    </source>
</evidence>
<dbReference type="AlphaFoldDB" id="A0ABD3U237"/>
<dbReference type="PROSITE" id="PS01357">
    <property type="entry name" value="ZF_ZZ_1"/>
    <property type="match status" value="1"/>
</dbReference>
<dbReference type="CDD" id="cd02336">
    <property type="entry name" value="ZZ_RSC8"/>
    <property type="match status" value="1"/>
</dbReference>
<proteinExistence type="predicted"/>
<dbReference type="InterPro" id="IPR036388">
    <property type="entry name" value="WH-like_DNA-bd_sf"/>
</dbReference>
<dbReference type="GO" id="GO:0003677">
    <property type="term" value="F:DNA binding"/>
    <property type="evidence" value="ECO:0007669"/>
    <property type="project" value="UniProtKB-KW"/>
</dbReference>
<dbReference type="SUPFAM" id="SSF46689">
    <property type="entry name" value="Homeodomain-like"/>
    <property type="match status" value="2"/>
</dbReference>
<feature type="compositionally biased region" description="Polar residues" evidence="12">
    <location>
        <begin position="656"/>
        <end position="665"/>
    </location>
</feature>
<feature type="compositionally biased region" description="Basic residues" evidence="12">
    <location>
        <begin position="29"/>
        <end position="40"/>
    </location>
</feature>
<feature type="compositionally biased region" description="Basic and acidic residues" evidence="12">
    <location>
        <begin position="581"/>
        <end position="654"/>
    </location>
</feature>
<evidence type="ECO:0000256" key="3">
    <source>
        <dbReference type="ARBA" id="ARBA00022723"/>
    </source>
</evidence>
<gene>
    <name evidence="18" type="ORF">ACJIZ3_000870</name>
</gene>
<dbReference type="InterPro" id="IPR043145">
    <property type="entry name" value="Znf_ZZ_sf"/>
</dbReference>
<keyword evidence="4 10" id="KW-0863">Zinc-finger</keyword>